<dbReference type="Pfam" id="PF13671">
    <property type="entry name" value="AAA_33"/>
    <property type="match status" value="1"/>
</dbReference>
<dbReference type="PANTHER" id="PTHR39206">
    <property type="entry name" value="SLL8004 PROTEIN"/>
    <property type="match status" value="1"/>
</dbReference>
<sequence>MPPSLSAEPPYLLIVAGPNGSGKSSAYQDADIESFGRSVWIINPDLLAARIRDIEGMDLLAANLQSVQRIEIWLEASIKAHQTIGVETVLSTPKYRRLVEMAKGLGFQVRLIYVVLDNPRRNVERVRLRVKKGGHAVPEDRILERYTKSLQQMPWFLEQADEAWFYDNSGAQPRLVGKKQDGVVTLDPSIPPDLKRAIQTIETN</sequence>
<keyword evidence="2" id="KW-1185">Reference proteome</keyword>
<proteinExistence type="predicted"/>
<accession>A0ABU0IJU8</accession>
<evidence type="ECO:0000313" key="1">
    <source>
        <dbReference type="EMBL" id="MDQ0462275.1"/>
    </source>
</evidence>
<dbReference type="RefSeq" id="WP_307344447.1">
    <property type="nucleotide sequence ID" value="NZ_JAUSVS010000001.1"/>
</dbReference>
<reference evidence="1 2" key="1">
    <citation type="submission" date="2023-07" db="EMBL/GenBank/DDBJ databases">
        <title>Genomic Encyclopedia of Type Strains, Phase IV (KMG-IV): sequencing the most valuable type-strain genomes for metagenomic binning, comparative biology and taxonomic classification.</title>
        <authorList>
            <person name="Goeker M."/>
        </authorList>
    </citation>
    <scope>NUCLEOTIDE SEQUENCE [LARGE SCALE GENOMIC DNA]</scope>
    <source>
        <strain evidence="1 2">DSM 18695</strain>
    </source>
</reference>
<organism evidence="1 2">
    <name type="scientific">Caulobacter ginsengisoli</name>
    <dbReference type="NCBI Taxonomy" id="400775"/>
    <lineage>
        <taxon>Bacteria</taxon>
        <taxon>Pseudomonadati</taxon>
        <taxon>Pseudomonadota</taxon>
        <taxon>Alphaproteobacteria</taxon>
        <taxon>Caulobacterales</taxon>
        <taxon>Caulobacteraceae</taxon>
        <taxon>Caulobacter</taxon>
    </lineage>
</organism>
<comment type="caution">
    <text evidence="1">The sequence shown here is derived from an EMBL/GenBank/DDBJ whole genome shotgun (WGS) entry which is preliminary data.</text>
</comment>
<dbReference type="InterPro" id="IPR027417">
    <property type="entry name" value="P-loop_NTPase"/>
</dbReference>
<dbReference type="EMBL" id="JAUSVS010000001">
    <property type="protein sequence ID" value="MDQ0462275.1"/>
    <property type="molecule type" value="Genomic_DNA"/>
</dbReference>
<dbReference type="PANTHER" id="PTHR39206:SF1">
    <property type="entry name" value="SLL8004 PROTEIN"/>
    <property type="match status" value="1"/>
</dbReference>
<gene>
    <name evidence="1" type="ORF">QO010_000023</name>
</gene>
<dbReference type="SUPFAM" id="SSF52540">
    <property type="entry name" value="P-loop containing nucleoside triphosphate hydrolases"/>
    <property type="match status" value="1"/>
</dbReference>
<dbReference type="Proteomes" id="UP001228905">
    <property type="component" value="Unassembled WGS sequence"/>
</dbReference>
<dbReference type="Gene3D" id="3.40.50.300">
    <property type="entry name" value="P-loop containing nucleotide triphosphate hydrolases"/>
    <property type="match status" value="1"/>
</dbReference>
<name>A0ABU0IJU8_9CAUL</name>
<evidence type="ECO:0000313" key="2">
    <source>
        <dbReference type="Proteomes" id="UP001228905"/>
    </source>
</evidence>
<protein>
    <submittedName>
        <fullName evidence="1">ABC-type ATPase</fullName>
    </submittedName>
</protein>